<keyword evidence="4 6" id="KW-1133">Transmembrane helix</keyword>
<organism evidence="7 8">
    <name type="scientific">Actinomadura adrarensis</name>
    <dbReference type="NCBI Taxonomy" id="1819600"/>
    <lineage>
        <taxon>Bacteria</taxon>
        <taxon>Bacillati</taxon>
        <taxon>Actinomycetota</taxon>
        <taxon>Actinomycetes</taxon>
        <taxon>Streptosporangiales</taxon>
        <taxon>Thermomonosporaceae</taxon>
        <taxon>Actinomadura</taxon>
    </lineage>
</organism>
<comment type="subcellular location">
    <subcellularLocation>
        <location evidence="1">Membrane</location>
        <topology evidence="1">Multi-pass membrane protein</topology>
    </subcellularLocation>
</comment>
<accession>A0ABW3CM28</accession>
<dbReference type="Gene3D" id="1.20.1740.10">
    <property type="entry name" value="Amino acid/polyamine transporter I"/>
    <property type="match status" value="1"/>
</dbReference>
<dbReference type="EMBL" id="JBHTIR010003587">
    <property type="protein sequence ID" value="MFD0855443.1"/>
    <property type="molecule type" value="Genomic_DNA"/>
</dbReference>
<comment type="caution">
    <text evidence="7">The sequence shown here is derived from an EMBL/GenBank/DDBJ whole genome shotgun (WGS) entry which is preliminary data.</text>
</comment>
<keyword evidence="2" id="KW-0813">Transport</keyword>
<keyword evidence="3 6" id="KW-0812">Transmembrane</keyword>
<evidence type="ECO:0008006" key="9">
    <source>
        <dbReference type="Google" id="ProtNLM"/>
    </source>
</evidence>
<feature type="transmembrane region" description="Helical" evidence="6">
    <location>
        <begin position="79"/>
        <end position="100"/>
    </location>
</feature>
<feature type="transmembrane region" description="Helical" evidence="6">
    <location>
        <begin position="112"/>
        <end position="132"/>
    </location>
</feature>
<dbReference type="Proteomes" id="UP001597083">
    <property type="component" value="Unassembled WGS sequence"/>
</dbReference>
<dbReference type="PANTHER" id="PTHR45649">
    <property type="entry name" value="AMINO-ACID PERMEASE BAT1"/>
    <property type="match status" value="1"/>
</dbReference>
<evidence type="ECO:0000256" key="2">
    <source>
        <dbReference type="ARBA" id="ARBA00022448"/>
    </source>
</evidence>
<evidence type="ECO:0000256" key="1">
    <source>
        <dbReference type="ARBA" id="ARBA00004141"/>
    </source>
</evidence>
<proteinExistence type="predicted"/>
<dbReference type="PANTHER" id="PTHR45649:SF26">
    <property type="entry name" value="OS04G0435100 PROTEIN"/>
    <property type="match status" value="1"/>
</dbReference>
<evidence type="ECO:0000313" key="7">
    <source>
        <dbReference type="EMBL" id="MFD0855443.1"/>
    </source>
</evidence>
<evidence type="ECO:0000313" key="8">
    <source>
        <dbReference type="Proteomes" id="UP001597083"/>
    </source>
</evidence>
<evidence type="ECO:0000256" key="4">
    <source>
        <dbReference type="ARBA" id="ARBA00022989"/>
    </source>
</evidence>
<reference evidence="8" key="1">
    <citation type="journal article" date="2019" name="Int. J. Syst. Evol. Microbiol.">
        <title>The Global Catalogue of Microorganisms (GCM) 10K type strain sequencing project: providing services to taxonomists for standard genome sequencing and annotation.</title>
        <authorList>
            <consortium name="The Broad Institute Genomics Platform"/>
            <consortium name="The Broad Institute Genome Sequencing Center for Infectious Disease"/>
            <person name="Wu L."/>
            <person name="Ma J."/>
        </authorList>
    </citation>
    <scope>NUCLEOTIDE SEQUENCE [LARGE SCALE GENOMIC DNA]</scope>
    <source>
        <strain evidence="8">JCM 31696</strain>
    </source>
</reference>
<sequence>GSGLLGRLALAERLPVNAILLTALGAAVFVLLSGSTFYSVLVNFTTIGFYMAFGLPVWGSAIAHLRGTWRPGPFNLGRFSAPVTYLAAVWLAVQTINIVWPRDTDQPWFIDWSMVITLGAIGIAGAVLYLAYSRRRIMPRYEERLGKDRLDA</sequence>
<evidence type="ECO:0000256" key="5">
    <source>
        <dbReference type="ARBA" id="ARBA00023136"/>
    </source>
</evidence>
<name>A0ABW3CM28_9ACTN</name>
<protein>
    <recommendedName>
        <fullName evidence="9">Amino acid permease</fullName>
    </recommendedName>
</protein>
<keyword evidence="5 6" id="KW-0472">Membrane</keyword>
<feature type="non-terminal residue" evidence="7">
    <location>
        <position position="1"/>
    </location>
</feature>
<gene>
    <name evidence="7" type="ORF">ACFQ07_24590</name>
</gene>
<evidence type="ECO:0000256" key="6">
    <source>
        <dbReference type="SAM" id="Phobius"/>
    </source>
</evidence>
<feature type="transmembrane region" description="Helical" evidence="6">
    <location>
        <begin position="47"/>
        <end position="67"/>
    </location>
</feature>
<keyword evidence="8" id="KW-1185">Reference proteome</keyword>
<evidence type="ECO:0000256" key="3">
    <source>
        <dbReference type="ARBA" id="ARBA00022692"/>
    </source>
</evidence>
<feature type="transmembrane region" description="Helical" evidence="6">
    <location>
        <begin position="16"/>
        <end position="41"/>
    </location>
</feature>